<dbReference type="EMBL" id="JABFNT010000028">
    <property type="protein sequence ID" value="NOJ78877.1"/>
    <property type="molecule type" value="Genomic_DNA"/>
</dbReference>
<dbReference type="AlphaFoldDB" id="A0A7Y4IGK2"/>
<evidence type="ECO:0000313" key="2">
    <source>
        <dbReference type="Proteomes" id="UP000533080"/>
    </source>
</evidence>
<proteinExistence type="predicted"/>
<evidence type="ECO:0000313" key="1">
    <source>
        <dbReference type="EMBL" id="NOJ78877.1"/>
    </source>
</evidence>
<dbReference type="RefSeq" id="WP_171441225.1">
    <property type="nucleotide sequence ID" value="NZ_JABFNS010000021.1"/>
</dbReference>
<accession>A0A7Y4IGK2</accession>
<gene>
    <name evidence="1" type="ORF">HNV28_11075</name>
</gene>
<organism evidence="1 2">
    <name type="scientific">Myxococcus xanthus</name>
    <dbReference type="NCBI Taxonomy" id="34"/>
    <lineage>
        <taxon>Bacteria</taxon>
        <taxon>Pseudomonadati</taxon>
        <taxon>Myxococcota</taxon>
        <taxon>Myxococcia</taxon>
        <taxon>Myxococcales</taxon>
        <taxon>Cystobacterineae</taxon>
        <taxon>Myxococcaceae</taxon>
        <taxon>Myxococcus</taxon>
    </lineage>
</organism>
<protein>
    <submittedName>
        <fullName evidence="1">Uncharacterized protein</fullName>
    </submittedName>
</protein>
<sequence>MSGDWREQVESLFAQADGLADGESKVRLLEEAVRLADTHKDVGMGYRMRDALIDAATFGGFPDKALVAFAWCRGQQKKDPKRFDPEEMFWKQKWVVGRIKEFPHITRKQIQDALDDVEQCFKATDSGVRAVLKMRYQAAREMGDAAEEVERLWNAWLETRRDHLTDCRVCELDDELDHHADKGEWQQVLRKAKPILDGRKSCAEIPHLTLGTVLYPLFKLGELEHAREIHRRGYAMVTKNREFLSTVGEHMEFLALTDNLSRGLTLLEKHLGWALDHPSYRDRFTFYAAAAFLLERVLAAGDRDVVSLRLPKTFPNHQADGGYDVRALHAWTLGQARDIANRFDTRNGTDRFAKLLARNQVLAGEVRPFPIEKRDQ</sequence>
<comment type="caution">
    <text evidence="1">The sequence shown here is derived from an EMBL/GenBank/DDBJ whole genome shotgun (WGS) entry which is preliminary data.</text>
</comment>
<name>A0A7Y4IGK2_MYXXA</name>
<reference evidence="1 2" key="1">
    <citation type="submission" date="2020-05" db="EMBL/GenBank/DDBJ databases">
        <authorList>
            <person name="Whitworth D."/>
        </authorList>
    </citation>
    <scope>NUCLEOTIDE SEQUENCE [LARGE SCALE GENOMIC DNA]</scope>
    <source>
        <strain evidence="1 2">AM005</strain>
    </source>
</reference>
<dbReference type="Proteomes" id="UP000533080">
    <property type="component" value="Unassembled WGS sequence"/>
</dbReference>